<evidence type="ECO:0000313" key="1">
    <source>
        <dbReference type="EMBL" id="KUM48264.1"/>
    </source>
</evidence>
<accession>A0A101LZM3</accession>
<sequence>MNLLGFLLGVAFDKLNKQALAFDLEHLDHNHEHLNNEHQNLHPEHQIPSLTSLTLTPSSRIIG</sequence>
<proteinExistence type="predicted"/>
<dbReference type="AlphaFoldDB" id="A0A101LZM3"/>
<name>A0A101LZM3_PICGL</name>
<dbReference type="EMBL" id="LKAM01000006">
    <property type="protein sequence ID" value="KUM48264.1"/>
    <property type="molecule type" value="Genomic_DNA"/>
</dbReference>
<organism evidence="1">
    <name type="scientific">Picea glauca</name>
    <name type="common">White spruce</name>
    <name type="synonym">Pinus glauca</name>
    <dbReference type="NCBI Taxonomy" id="3330"/>
    <lineage>
        <taxon>Eukaryota</taxon>
        <taxon>Viridiplantae</taxon>
        <taxon>Streptophyta</taxon>
        <taxon>Embryophyta</taxon>
        <taxon>Tracheophyta</taxon>
        <taxon>Spermatophyta</taxon>
        <taxon>Pinopsida</taxon>
        <taxon>Pinidae</taxon>
        <taxon>Conifers I</taxon>
        <taxon>Pinales</taxon>
        <taxon>Pinaceae</taxon>
        <taxon>Picea</taxon>
    </lineage>
</organism>
<keyword evidence="1" id="KW-0496">Mitochondrion</keyword>
<geneLocation type="mitochondrion" evidence="1"/>
<reference evidence="1" key="1">
    <citation type="journal article" date="2015" name="Genome Biol. Evol.">
        <title>Organellar Genomes of White Spruce (Picea glauca): Assembly and Annotation.</title>
        <authorList>
            <person name="Jackman S.D."/>
            <person name="Warren R.L."/>
            <person name="Gibb E.A."/>
            <person name="Vandervalk B.P."/>
            <person name="Mohamadi H."/>
            <person name="Chu J."/>
            <person name="Raymond A."/>
            <person name="Pleasance S."/>
            <person name="Coope R."/>
            <person name="Wildung M.R."/>
            <person name="Ritland C.E."/>
            <person name="Bousquet J."/>
            <person name="Jones S.J."/>
            <person name="Bohlmann J."/>
            <person name="Birol I."/>
        </authorList>
    </citation>
    <scope>NUCLEOTIDE SEQUENCE [LARGE SCALE GENOMIC DNA]</scope>
    <source>
        <tissue evidence="1">Flushing bud</tissue>
    </source>
</reference>
<gene>
    <name evidence="1" type="ORF">ABT39_MTgene5264</name>
</gene>
<comment type="caution">
    <text evidence="1">The sequence shown here is derived from an EMBL/GenBank/DDBJ whole genome shotgun (WGS) entry which is preliminary data.</text>
</comment>
<protein>
    <submittedName>
        <fullName evidence="1">Uncharacterized protein</fullName>
    </submittedName>
</protein>